<gene>
    <name evidence="1" type="ORF">MNB_SM-5-878</name>
</gene>
<dbReference type="EMBL" id="FPHH01000110">
    <property type="protein sequence ID" value="SFV68215.1"/>
    <property type="molecule type" value="Genomic_DNA"/>
</dbReference>
<accession>A0A1W1CR75</accession>
<protein>
    <recommendedName>
        <fullName evidence="2">Uracil-DNA glycosylase</fullName>
    </recommendedName>
</protein>
<evidence type="ECO:0000313" key="1">
    <source>
        <dbReference type="EMBL" id="SFV68215.1"/>
    </source>
</evidence>
<proteinExistence type="predicted"/>
<sequence length="57" mass="6642">MKRINCRKCEYYFVTWQSNQPHGCRAYGFKSAQMPSMVVFKSSGSACSLFKEKQTHK</sequence>
<reference evidence="1" key="1">
    <citation type="submission" date="2016-10" db="EMBL/GenBank/DDBJ databases">
        <authorList>
            <person name="de Groot N.N."/>
        </authorList>
    </citation>
    <scope>NUCLEOTIDE SEQUENCE</scope>
</reference>
<dbReference type="AlphaFoldDB" id="A0A1W1CR75"/>
<name>A0A1W1CR75_9ZZZZ</name>
<evidence type="ECO:0008006" key="2">
    <source>
        <dbReference type="Google" id="ProtNLM"/>
    </source>
</evidence>
<organism evidence="1">
    <name type="scientific">hydrothermal vent metagenome</name>
    <dbReference type="NCBI Taxonomy" id="652676"/>
    <lineage>
        <taxon>unclassified sequences</taxon>
        <taxon>metagenomes</taxon>
        <taxon>ecological metagenomes</taxon>
    </lineage>
</organism>